<keyword evidence="6" id="KW-0732">Signal</keyword>
<dbReference type="PANTHER" id="PTHR45779">
    <property type="entry name" value="PEPTIDYLPROLYL ISOMERASE"/>
    <property type="match status" value="1"/>
</dbReference>
<feature type="domain" description="PPIase FKBP-type" evidence="7">
    <location>
        <begin position="224"/>
        <end position="313"/>
    </location>
</feature>
<organism evidence="8 9">
    <name type="scientific">Allobranchiibius huperziae</name>
    <dbReference type="NCBI Taxonomy" id="1874116"/>
    <lineage>
        <taxon>Bacteria</taxon>
        <taxon>Bacillati</taxon>
        <taxon>Actinomycetota</taxon>
        <taxon>Actinomycetes</taxon>
        <taxon>Micrococcales</taxon>
        <taxon>Dermacoccaceae</taxon>
        <taxon>Allobranchiibius</taxon>
    </lineage>
</organism>
<reference evidence="8 9" key="1">
    <citation type="submission" date="2020-07" db="EMBL/GenBank/DDBJ databases">
        <title>Sequencing the genomes of 1000 actinobacteria strains.</title>
        <authorList>
            <person name="Klenk H.-P."/>
        </authorList>
    </citation>
    <scope>NUCLEOTIDE SEQUENCE [LARGE SCALE GENOMIC DNA]</scope>
    <source>
        <strain evidence="8 9">DSM 29531</strain>
    </source>
</reference>
<dbReference type="InterPro" id="IPR001179">
    <property type="entry name" value="PPIase_FKBP_dom"/>
</dbReference>
<dbReference type="GO" id="GO:0003755">
    <property type="term" value="F:peptidyl-prolyl cis-trans isomerase activity"/>
    <property type="evidence" value="ECO:0007669"/>
    <property type="project" value="UniProtKB-KW"/>
</dbReference>
<comment type="caution">
    <text evidence="8">The sequence shown here is derived from an EMBL/GenBank/DDBJ whole genome shotgun (WGS) entry which is preliminary data.</text>
</comment>
<keyword evidence="3 5" id="KW-0697">Rotamase</keyword>
<evidence type="ECO:0000256" key="6">
    <source>
        <dbReference type="SAM" id="SignalP"/>
    </source>
</evidence>
<dbReference type="PROSITE" id="PS51257">
    <property type="entry name" value="PROKAR_LIPOPROTEIN"/>
    <property type="match status" value="1"/>
</dbReference>
<feature type="domain" description="PPIase FKBP-type" evidence="7">
    <location>
        <begin position="78"/>
        <end position="167"/>
    </location>
</feature>
<protein>
    <recommendedName>
        <fullName evidence="2 5">peptidylprolyl isomerase</fullName>
        <ecNumber evidence="2 5">5.2.1.8</ecNumber>
    </recommendedName>
</protein>
<evidence type="ECO:0000256" key="4">
    <source>
        <dbReference type="ARBA" id="ARBA00023235"/>
    </source>
</evidence>
<evidence type="ECO:0000259" key="7">
    <source>
        <dbReference type="PROSITE" id="PS50059"/>
    </source>
</evidence>
<dbReference type="InterPro" id="IPR046357">
    <property type="entry name" value="PPIase_dom_sf"/>
</dbReference>
<dbReference type="EMBL" id="JACCFW010000001">
    <property type="protein sequence ID" value="NYJ74646.1"/>
    <property type="molecule type" value="Genomic_DNA"/>
</dbReference>
<feature type="chain" id="PRO_5039479413" description="peptidylprolyl isomerase" evidence="6">
    <location>
        <begin position="20"/>
        <end position="326"/>
    </location>
</feature>
<dbReference type="SUPFAM" id="SSF54534">
    <property type="entry name" value="FKBP-like"/>
    <property type="match status" value="2"/>
</dbReference>
<dbReference type="Gene3D" id="3.10.50.40">
    <property type="match status" value="2"/>
</dbReference>
<accession>A0A853DAU0</accession>
<evidence type="ECO:0000313" key="8">
    <source>
        <dbReference type="EMBL" id="NYJ74646.1"/>
    </source>
</evidence>
<proteinExistence type="predicted"/>
<dbReference type="AlphaFoldDB" id="A0A853DAU0"/>
<dbReference type="Proteomes" id="UP000571817">
    <property type="component" value="Unassembled WGS sequence"/>
</dbReference>
<keyword evidence="9" id="KW-1185">Reference proteome</keyword>
<dbReference type="RefSeq" id="WP_218883602.1">
    <property type="nucleotide sequence ID" value="NZ_JACCFW010000001.1"/>
</dbReference>
<name>A0A853DAU0_9MICO</name>
<evidence type="ECO:0000256" key="5">
    <source>
        <dbReference type="PROSITE-ProRule" id="PRU00277"/>
    </source>
</evidence>
<keyword evidence="4 5" id="KW-0413">Isomerase</keyword>
<sequence>MRRTAVRLLSITAVPLVLLTGCGSDSKPKTATSLSDLTVNTSNADKPTVTIPKGGFKAGSQTATQVLTQGTGPTIGAKQIAYVDYVAYNATKNKQLVSTFGQRFVPIPLADTTQLPGLVKSLVGKKVGTTQKVAIPASQGFGSAGNSTLGVSATDTLVFYIKIDGAADALTQPTGTQATPQDGFKVSVPAGTNKQATITVPATAPKTLLIQPLIKGSGIKTATGDFVTVSYTGVNLRTKKVFDASAKTGQPATFQLSTGAIAGFVKGLTGQTVGSRVLISIPPADGYGSAGQAQAGIKGTDTIAFVVDILAIVPQPPQQQQQSGGN</sequence>
<dbReference type="PROSITE" id="PS50059">
    <property type="entry name" value="FKBP_PPIASE"/>
    <property type="match status" value="2"/>
</dbReference>
<feature type="signal peptide" evidence="6">
    <location>
        <begin position="1"/>
        <end position="19"/>
    </location>
</feature>
<dbReference type="Pfam" id="PF00254">
    <property type="entry name" value="FKBP_C"/>
    <property type="match status" value="2"/>
</dbReference>
<dbReference type="InterPro" id="IPR044609">
    <property type="entry name" value="FKBP2/11"/>
</dbReference>
<dbReference type="EC" id="5.2.1.8" evidence="2 5"/>
<gene>
    <name evidence="8" type="ORF">HNR15_001609</name>
</gene>
<comment type="catalytic activity">
    <reaction evidence="1 5">
        <text>[protein]-peptidylproline (omega=180) = [protein]-peptidylproline (omega=0)</text>
        <dbReference type="Rhea" id="RHEA:16237"/>
        <dbReference type="Rhea" id="RHEA-COMP:10747"/>
        <dbReference type="Rhea" id="RHEA-COMP:10748"/>
        <dbReference type="ChEBI" id="CHEBI:83833"/>
        <dbReference type="ChEBI" id="CHEBI:83834"/>
        <dbReference type="EC" id="5.2.1.8"/>
    </reaction>
</comment>
<evidence type="ECO:0000256" key="1">
    <source>
        <dbReference type="ARBA" id="ARBA00000971"/>
    </source>
</evidence>
<evidence type="ECO:0000256" key="3">
    <source>
        <dbReference type="ARBA" id="ARBA00023110"/>
    </source>
</evidence>
<dbReference type="PANTHER" id="PTHR45779:SF7">
    <property type="entry name" value="PEPTIDYLPROLYL ISOMERASE"/>
    <property type="match status" value="1"/>
</dbReference>
<evidence type="ECO:0000313" key="9">
    <source>
        <dbReference type="Proteomes" id="UP000571817"/>
    </source>
</evidence>
<evidence type="ECO:0000256" key="2">
    <source>
        <dbReference type="ARBA" id="ARBA00013194"/>
    </source>
</evidence>